<feature type="compositionally biased region" description="Basic and acidic residues" evidence="1">
    <location>
        <begin position="64"/>
        <end position="79"/>
    </location>
</feature>
<name>A0A0E0KN77_ORYPU</name>
<evidence type="ECO:0000256" key="1">
    <source>
        <dbReference type="SAM" id="MobiDB-lite"/>
    </source>
</evidence>
<reference evidence="2" key="1">
    <citation type="submission" date="2015-04" db="UniProtKB">
        <authorList>
            <consortium name="EnsemblPlants"/>
        </authorList>
    </citation>
    <scope>IDENTIFICATION</scope>
</reference>
<protein>
    <submittedName>
        <fullName evidence="2">Uncharacterized protein</fullName>
    </submittedName>
</protein>
<evidence type="ECO:0000313" key="2">
    <source>
        <dbReference type="EnsemblPlants" id="OPUNC04G03950.1"/>
    </source>
</evidence>
<organism evidence="2">
    <name type="scientific">Oryza punctata</name>
    <name type="common">Red rice</name>
    <dbReference type="NCBI Taxonomy" id="4537"/>
    <lineage>
        <taxon>Eukaryota</taxon>
        <taxon>Viridiplantae</taxon>
        <taxon>Streptophyta</taxon>
        <taxon>Embryophyta</taxon>
        <taxon>Tracheophyta</taxon>
        <taxon>Spermatophyta</taxon>
        <taxon>Magnoliopsida</taxon>
        <taxon>Liliopsida</taxon>
        <taxon>Poales</taxon>
        <taxon>Poaceae</taxon>
        <taxon>BOP clade</taxon>
        <taxon>Oryzoideae</taxon>
        <taxon>Oryzeae</taxon>
        <taxon>Oryzinae</taxon>
        <taxon>Oryza</taxon>
    </lineage>
</organism>
<dbReference type="AlphaFoldDB" id="A0A0E0KN77"/>
<dbReference type="Proteomes" id="UP000026962">
    <property type="component" value="Chromosome 4"/>
</dbReference>
<reference evidence="2" key="2">
    <citation type="submission" date="2018-05" db="EMBL/GenBank/DDBJ databases">
        <title>OpunRS2 (Oryza punctata Reference Sequence Version 2).</title>
        <authorList>
            <person name="Zhang J."/>
            <person name="Kudrna D."/>
            <person name="Lee S."/>
            <person name="Talag J."/>
            <person name="Welchert J."/>
            <person name="Wing R.A."/>
        </authorList>
    </citation>
    <scope>NUCLEOTIDE SEQUENCE [LARGE SCALE GENOMIC DNA]</scope>
</reference>
<evidence type="ECO:0000313" key="3">
    <source>
        <dbReference type="Proteomes" id="UP000026962"/>
    </source>
</evidence>
<dbReference type="EnsemblPlants" id="OPUNC04G03950.1">
    <property type="protein sequence ID" value="OPUNC04G03950.1"/>
    <property type="gene ID" value="OPUNC04G03950"/>
</dbReference>
<sequence>MGKMPKGSLLRHAYDHLGPGSGTVVEHTVVPFFPNGPHAKGHDRVEPTATLPRNIESEGAVPLVERDSTKREEMREAET</sequence>
<accession>A0A0E0KN77</accession>
<dbReference type="HOGENOM" id="CLU_197059_0_0_1"/>
<feature type="region of interest" description="Disordered" evidence="1">
    <location>
        <begin position="51"/>
        <end position="79"/>
    </location>
</feature>
<proteinExistence type="predicted"/>
<keyword evidence="3" id="KW-1185">Reference proteome</keyword>
<dbReference type="OMA" id="MSHNRVE"/>
<dbReference type="Gramene" id="OPUNC04G03950.1">
    <property type="protein sequence ID" value="OPUNC04G03950.1"/>
    <property type="gene ID" value="OPUNC04G03950"/>
</dbReference>